<keyword evidence="3" id="KW-0735">Signal-anchor</keyword>
<keyword evidence="2" id="KW-0812">Transmembrane</keyword>
<evidence type="ECO:0000313" key="6">
    <source>
        <dbReference type="EMBL" id="AXI11093.1"/>
    </source>
</evidence>
<dbReference type="KEGG" id="ocn:CUC15_04490"/>
<comment type="similarity">
    <text evidence="1">Belongs to the LytR/CpsA/Psr (LCP) family.</text>
</comment>
<evidence type="ECO:0000256" key="3">
    <source>
        <dbReference type="ARBA" id="ARBA00022968"/>
    </source>
</evidence>
<evidence type="ECO:0000313" key="7">
    <source>
        <dbReference type="Proteomes" id="UP000253908"/>
    </source>
</evidence>
<keyword evidence="4" id="KW-1133">Transmembrane helix</keyword>
<keyword evidence="7" id="KW-1185">Reference proteome</keyword>
<dbReference type="PANTHER" id="PTHR33392:SF6">
    <property type="entry name" value="POLYISOPRENYL-TEICHOIC ACID--PEPTIDOGLYCAN TEICHOIC ACID TRANSFERASE TAGU"/>
    <property type="match status" value="1"/>
</dbReference>
<dbReference type="InterPro" id="IPR004474">
    <property type="entry name" value="LytR_CpsA_psr"/>
</dbReference>
<sequence length="299" mass="33676">MKIAALVIGVLFLGVIGYTLYLFSLVTETVNRIHNPTEESEKNETQISSVDPMSVLVLGIDGRSDEGISGRSDTMMLITLNPNEESIKMMSIPRDTRAEIVGHGTMEKINHAYAYGGPKMAVDSVEKLLNVPINHYVSLDMEGFKRLVDALDGILVDNEYEFSSHNHIYHFPEGEQILNGEEALAYTRTRKEDPHGIAGRDARQREVVESMMKEGSQFSTILRIEEILDILGDSVQTDLTLGEIWDYQSKIRSSIGTMDEIQMEYDGAILDDGLWYAIVSDEEISQIRREFREHLGLDD</sequence>
<evidence type="ECO:0000256" key="1">
    <source>
        <dbReference type="ARBA" id="ARBA00006068"/>
    </source>
</evidence>
<proteinExistence type="inferred from homology"/>
<reference evidence="7" key="1">
    <citation type="submission" date="2017-11" db="EMBL/GenBank/DDBJ databases">
        <authorList>
            <person name="Zhu W."/>
        </authorList>
    </citation>
    <scope>NUCLEOTIDE SEQUENCE [LARGE SCALE GENOMIC DNA]</scope>
    <source>
        <strain evidence="7">160</strain>
    </source>
</reference>
<dbReference type="GO" id="GO:0071555">
    <property type="term" value="P:cell wall organization"/>
    <property type="evidence" value="ECO:0007669"/>
    <property type="project" value="UniProtKB-KW"/>
</dbReference>
<name>A0A345PM63_9BACI</name>
<dbReference type="InterPro" id="IPR050922">
    <property type="entry name" value="LytR/CpsA/Psr_CW_biosynth"/>
</dbReference>
<dbReference type="AlphaFoldDB" id="A0A345PM63"/>
<dbReference type="Gene3D" id="3.40.630.190">
    <property type="entry name" value="LCP protein"/>
    <property type="match status" value="1"/>
</dbReference>
<evidence type="ECO:0000256" key="2">
    <source>
        <dbReference type="ARBA" id="ARBA00022692"/>
    </source>
</evidence>
<dbReference type="Proteomes" id="UP000253908">
    <property type="component" value="Chromosome"/>
</dbReference>
<dbReference type="OrthoDB" id="27330at2"/>
<accession>A0A345PM63</accession>
<evidence type="ECO:0000256" key="4">
    <source>
        <dbReference type="ARBA" id="ARBA00022989"/>
    </source>
</evidence>
<gene>
    <name evidence="6" type="ORF">CUC15_04490</name>
</gene>
<dbReference type="NCBIfam" id="TIGR00350">
    <property type="entry name" value="lytR_cpsA_psr"/>
    <property type="match status" value="1"/>
</dbReference>
<feature type="domain" description="Cell envelope-related transcriptional attenuator" evidence="5">
    <location>
        <begin position="71"/>
        <end position="214"/>
    </location>
</feature>
<dbReference type="EMBL" id="CP024848">
    <property type="protein sequence ID" value="AXI11093.1"/>
    <property type="molecule type" value="Genomic_DNA"/>
</dbReference>
<protein>
    <submittedName>
        <fullName evidence="6">LytR family transcriptional regulator</fullName>
    </submittedName>
</protein>
<evidence type="ECO:0000259" key="5">
    <source>
        <dbReference type="Pfam" id="PF03816"/>
    </source>
</evidence>
<dbReference type="PANTHER" id="PTHR33392">
    <property type="entry name" value="POLYISOPRENYL-TEICHOIC ACID--PEPTIDOGLYCAN TEICHOIC ACID TRANSFERASE TAGU"/>
    <property type="match status" value="1"/>
</dbReference>
<dbReference type="Pfam" id="PF03816">
    <property type="entry name" value="LytR_cpsA_psr"/>
    <property type="match status" value="1"/>
</dbReference>
<organism evidence="6 7">
    <name type="scientific">Oceanobacillus zhaokaii</name>
    <dbReference type="NCBI Taxonomy" id="2052660"/>
    <lineage>
        <taxon>Bacteria</taxon>
        <taxon>Bacillati</taxon>
        <taxon>Bacillota</taxon>
        <taxon>Bacilli</taxon>
        <taxon>Bacillales</taxon>
        <taxon>Bacillaceae</taxon>
        <taxon>Oceanobacillus</taxon>
    </lineage>
</organism>
<keyword evidence="4" id="KW-0472">Membrane</keyword>